<evidence type="ECO:0000256" key="1">
    <source>
        <dbReference type="SAM" id="Phobius"/>
    </source>
</evidence>
<proteinExistence type="predicted"/>
<organism evidence="2 3">
    <name type="scientific">Agrococcus jenensis</name>
    <dbReference type="NCBI Taxonomy" id="46353"/>
    <lineage>
        <taxon>Bacteria</taxon>
        <taxon>Bacillati</taxon>
        <taxon>Actinomycetota</taxon>
        <taxon>Actinomycetes</taxon>
        <taxon>Micrococcales</taxon>
        <taxon>Microbacteriaceae</taxon>
        <taxon>Agrococcus</taxon>
    </lineage>
</organism>
<feature type="transmembrane region" description="Helical" evidence="1">
    <location>
        <begin position="101"/>
        <end position="120"/>
    </location>
</feature>
<evidence type="ECO:0000313" key="3">
    <source>
        <dbReference type="Proteomes" id="UP000275456"/>
    </source>
</evidence>
<keyword evidence="1" id="KW-0812">Transmembrane</keyword>
<protein>
    <submittedName>
        <fullName evidence="2">Uncharacterized protein</fullName>
    </submittedName>
</protein>
<name>A0A3N2APK3_9MICO</name>
<dbReference type="Proteomes" id="UP000275456">
    <property type="component" value="Unassembled WGS sequence"/>
</dbReference>
<reference evidence="2 3" key="1">
    <citation type="submission" date="2018-11" db="EMBL/GenBank/DDBJ databases">
        <title>Sequencing the genomes of 1000 actinobacteria strains.</title>
        <authorList>
            <person name="Klenk H.-P."/>
        </authorList>
    </citation>
    <scope>NUCLEOTIDE SEQUENCE [LARGE SCALE GENOMIC DNA]</scope>
    <source>
        <strain evidence="2 3">DSM 9580</strain>
    </source>
</reference>
<gene>
    <name evidence="2" type="ORF">EDD26_0175</name>
</gene>
<comment type="caution">
    <text evidence="2">The sequence shown here is derived from an EMBL/GenBank/DDBJ whole genome shotgun (WGS) entry which is preliminary data.</text>
</comment>
<sequence>MSELSEGRPRTATWVGAILLVEALGMLAVAIWLAIAALGDPLDHIAGGLFLAVLAAGSAAFLMAAGRAMLDGRAWSRSATIVWQVLQLGVALGTYDGGEGPVPLALVLAGLSIAGLALVLRASVTGWLRREA</sequence>
<evidence type="ECO:0000313" key="2">
    <source>
        <dbReference type="EMBL" id="ROR64825.1"/>
    </source>
</evidence>
<dbReference type="OrthoDB" id="5125140at2"/>
<dbReference type="RefSeq" id="WP_123695988.1">
    <property type="nucleotide sequence ID" value="NZ_RKHJ01000001.1"/>
</dbReference>
<keyword evidence="1" id="KW-0472">Membrane</keyword>
<feature type="transmembrane region" description="Helical" evidence="1">
    <location>
        <begin position="78"/>
        <end position="95"/>
    </location>
</feature>
<dbReference type="EMBL" id="RKHJ01000001">
    <property type="protein sequence ID" value="ROR64825.1"/>
    <property type="molecule type" value="Genomic_DNA"/>
</dbReference>
<keyword evidence="3" id="KW-1185">Reference proteome</keyword>
<accession>A0A3N2APK3</accession>
<feature type="transmembrane region" description="Helical" evidence="1">
    <location>
        <begin position="12"/>
        <end position="39"/>
    </location>
</feature>
<keyword evidence="1" id="KW-1133">Transmembrane helix</keyword>
<feature type="transmembrane region" description="Helical" evidence="1">
    <location>
        <begin position="45"/>
        <end position="66"/>
    </location>
</feature>
<dbReference type="AlphaFoldDB" id="A0A3N2APK3"/>